<gene>
    <name evidence="1" type="ORF">HINF_LOCUS44272</name>
</gene>
<protein>
    <submittedName>
        <fullName evidence="1">Hypothetical_protein</fullName>
    </submittedName>
</protein>
<name>A0ABP1K167_9EUKA</name>
<comment type="caution">
    <text evidence="1">The sequence shown here is derived from an EMBL/GenBank/DDBJ whole genome shotgun (WGS) entry which is preliminary data.</text>
</comment>
<sequence>MRAIQCSRYEASCSDILHTSCGVYEALIPTDQFQEEYIILFQSVRKDQEIYANQKQGLICTKKFEVGDTTATSRQIYAAIDELKIAGRTPNLDVKHQISQTGRSSNQMCVHGMQSVGLDCRPRLSENNKSDFGSNSRNIHKRLNLSFPAVLWIRVGDDGNQAQWRFQLAAYTALFQWIHDIRASSECVRLNLHV</sequence>
<dbReference type="EMBL" id="CAXDID020000187">
    <property type="protein sequence ID" value="CAL6051234.1"/>
    <property type="molecule type" value="Genomic_DNA"/>
</dbReference>
<proteinExistence type="predicted"/>
<dbReference type="Proteomes" id="UP001642409">
    <property type="component" value="Unassembled WGS sequence"/>
</dbReference>
<keyword evidence="2" id="KW-1185">Reference proteome</keyword>
<evidence type="ECO:0000313" key="1">
    <source>
        <dbReference type="EMBL" id="CAL6051234.1"/>
    </source>
</evidence>
<reference evidence="1 2" key="1">
    <citation type="submission" date="2024-07" db="EMBL/GenBank/DDBJ databases">
        <authorList>
            <person name="Akdeniz Z."/>
        </authorList>
    </citation>
    <scope>NUCLEOTIDE SEQUENCE [LARGE SCALE GENOMIC DNA]</scope>
</reference>
<accession>A0ABP1K167</accession>
<organism evidence="1 2">
    <name type="scientific">Hexamita inflata</name>
    <dbReference type="NCBI Taxonomy" id="28002"/>
    <lineage>
        <taxon>Eukaryota</taxon>
        <taxon>Metamonada</taxon>
        <taxon>Diplomonadida</taxon>
        <taxon>Hexamitidae</taxon>
        <taxon>Hexamitinae</taxon>
        <taxon>Hexamita</taxon>
    </lineage>
</organism>
<evidence type="ECO:0000313" key="2">
    <source>
        <dbReference type="Proteomes" id="UP001642409"/>
    </source>
</evidence>